<name>X1VKX9_9ZZZZ</name>
<proteinExistence type="predicted"/>
<gene>
    <name evidence="1" type="ORF">S12H4_47218</name>
</gene>
<comment type="caution">
    <text evidence="1">The sequence shown here is derived from an EMBL/GenBank/DDBJ whole genome shotgun (WGS) entry which is preliminary data.</text>
</comment>
<feature type="non-terminal residue" evidence="1">
    <location>
        <position position="251"/>
    </location>
</feature>
<evidence type="ECO:0000313" key="1">
    <source>
        <dbReference type="EMBL" id="GAJ08810.1"/>
    </source>
</evidence>
<sequence length="251" mass="29273">EFALEMDQNNNSLLLKALSPTICVAMNGPKRSQQILNFKRWLTVVVWLVMGLTVARPSWSCFHGLEARTTSARQTQAGDDSIRAVIQQAGNADNDEVRLDYLRKLQKQPGLDASFKEDLTKLITQIDRWLYEERLDYFGRQVRRRKDFDFQIPESSPLYPLTWLYRGRMVIWYTMESGGVWSIAQRRREFFGIARGFFEKAARAFPENKIVRMYLGHPTGPYKHYEAVSGAPQWAVYQREGLERLADIIEW</sequence>
<protein>
    <submittedName>
        <fullName evidence="1">Uncharacterized protein</fullName>
    </submittedName>
</protein>
<organism evidence="1">
    <name type="scientific">marine sediment metagenome</name>
    <dbReference type="NCBI Taxonomy" id="412755"/>
    <lineage>
        <taxon>unclassified sequences</taxon>
        <taxon>metagenomes</taxon>
        <taxon>ecological metagenomes</taxon>
    </lineage>
</organism>
<dbReference type="EMBL" id="BARW01029379">
    <property type="protein sequence ID" value="GAJ08810.1"/>
    <property type="molecule type" value="Genomic_DNA"/>
</dbReference>
<dbReference type="AlphaFoldDB" id="X1VKX9"/>
<accession>X1VKX9</accession>
<reference evidence="1" key="1">
    <citation type="journal article" date="2014" name="Front. Microbiol.">
        <title>High frequency of phylogenetically diverse reductive dehalogenase-homologous genes in deep subseafloor sedimentary metagenomes.</title>
        <authorList>
            <person name="Kawai M."/>
            <person name="Futagami T."/>
            <person name="Toyoda A."/>
            <person name="Takaki Y."/>
            <person name="Nishi S."/>
            <person name="Hori S."/>
            <person name="Arai W."/>
            <person name="Tsubouchi T."/>
            <person name="Morono Y."/>
            <person name="Uchiyama I."/>
            <person name="Ito T."/>
            <person name="Fujiyama A."/>
            <person name="Inagaki F."/>
            <person name="Takami H."/>
        </authorList>
    </citation>
    <scope>NUCLEOTIDE SEQUENCE</scope>
    <source>
        <strain evidence="1">Expedition CK06-06</strain>
    </source>
</reference>
<feature type="non-terminal residue" evidence="1">
    <location>
        <position position="1"/>
    </location>
</feature>